<dbReference type="InterPro" id="IPR036412">
    <property type="entry name" value="HAD-like_sf"/>
</dbReference>
<dbReference type="GO" id="GO:0000287">
    <property type="term" value="F:magnesium ion binding"/>
    <property type="evidence" value="ECO:0007669"/>
    <property type="project" value="TreeGrafter"/>
</dbReference>
<name>A0A564HDA8_9ENTR</name>
<dbReference type="Proteomes" id="UP000317652">
    <property type="component" value="Unassembled WGS sequence"/>
</dbReference>
<dbReference type="NCBIfam" id="TIGR01484">
    <property type="entry name" value="HAD-SF-IIB"/>
    <property type="match status" value="1"/>
</dbReference>
<keyword evidence="2" id="KW-0378">Hydrolase</keyword>
<evidence type="ECO:0000313" key="7">
    <source>
        <dbReference type="Proteomes" id="UP000318370"/>
    </source>
</evidence>
<dbReference type="AlphaFoldDB" id="A0A564HDA8"/>
<dbReference type="Gene3D" id="3.30.1240.10">
    <property type="match status" value="1"/>
</dbReference>
<dbReference type="Proteomes" id="UP000318370">
    <property type="component" value="Unassembled WGS sequence"/>
</dbReference>
<dbReference type="PANTHER" id="PTHR10000">
    <property type="entry name" value="PHOSPHOSERINE PHOSPHATASE"/>
    <property type="match status" value="1"/>
</dbReference>
<dbReference type="EMBL" id="CABGGS010000003">
    <property type="protein sequence ID" value="VUS31306.1"/>
    <property type="molecule type" value="Genomic_DNA"/>
</dbReference>
<proteinExistence type="predicted"/>
<evidence type="ECO:0000313" key="4">
    <source>
        <dbReference type="EMBL" id="VUS31306.1"/>
    </source>
</evidence>
<dbReference type="SUPFAM" id="SSF56784">
    <property type="entry name" value="HAD-like"/>
    <property type="match status" value="1"/>
</dbReference>
<keyword evidence="6" id="KW-1185">Reference proteome</keyword>
<dbReference type="Gene3D" id="3.40.50.1000">
    <property type="entry name" value="HAD superfamily/HAD-like"/>
    <property type="match status" value="1"/>
</dbReference>
<dbReference type="GO" id="GO:0005829">
    <property type="term" value="C:cytosol"/>
    <property type="evidence" value="ECO:0007669"/>
    <property type="project" value="TreeGrafter"/>
</dbReference>
<keyword evidence="3" id="KW-0460">Magnesium</keyword>
<dbReference type="EMBL" id="CABGHF010000012">
    <property type="protein sequence ID" value="VUS67583.1"/>
    <property type="molecule type" value="Genomic_DNA"/>
</dbReference>
<protein>
    <submittedName>
        <fullName evidence="5">5-amino-6-(5-phospho-D-ribitylamino)uracil phosphatase YwtE</fullName>
    </submittedName>
</protein>
<sequence length="284" mass="31933">MPMTKIKKTLYISDLDGTLLNKEGKLSAYTREAIGNFAKNGVLFTCATGRTLSSVKMLLGDAKFSCPGVFSDGLLTFDMQTDTIIQASVLPQRLIEQIAEKLNEFNNDGFLYCINGSEYALFYTAKSHALSQHFIKSKAPFLKDNIFKIEHFSALPPEYLPLYFVAYDEYDRLTPLQKSVNTIHDIHCLLNRDLYHAQGNVYFMNILTDSTSKHSAIHHLKQHLGVDEVVAFGDNYNDLPMLASADRCYVPQNAIPEAKKLATQVIPSCDQDSVVKFIEAETQR</sequence>
<accession>A0A564HDA8</accession>
<evidence type="ECO:0000256" key="2">
    <source>
        <dbReference type="ARBA" id="ARBA00022801"/>
    </source>
</evidence>
<keyword evidence="1" id="KW-0479">Metal-binding</keyword>
<dbReference type="InterPro" id="IPR006379">
    <property type="entry name" value="HAD-SF_hydro_IIB"/>
</dbReference>
<evidence type="ECO:0000256" key="3">
    <source>
        <dbReference type="ARBA" id="ARBA00022842"/>
    </source>
</evidence>
<evidence type="ECO:0000313" key="5">
    <source>
        <dbReference type="EMBL" id="VUS67583.1"/>
    </source>
</evidence>
<evidence type="ECO:0000256" key="1">
    <source>
        <dbReference type="ARBA" id="ARBA00022723"/>
    </source>
</evidence>
<dbReference type="PANTHER" id="PTHR10000:SF8">
    <property type="entry name" value="HAD SUPERFAMILY HYDROLASE-LIKE, TYPE 3"/>
    <property type="match status" value="1"/>
</dbReference>
<gene>
    <name evidence="5" type="primary">ywtE</name>
    <name evidence="5" type="ORF">SB6408_00941</name>
    <name evidence="4" type="ORF">SB6411_04648</name>
</gene>
<dbReference type="GO" id="GO:0016791">
    <property type="term" value="F:phosphatase activity"/>
    <property type="evidence" value="ECO:0007669"/>
    <property type="project" value="TreeGrafter"/>
</dbReference>
<dbReference type="Pfam" id="PF08282">
    <property type="entry name" value="Hydrolase_3"/>
    <property type="match status" value="1"/>
</dbReference>
<dbReference type="PROSITE" id="PS01229">
    <property type="entry name" value="COF_2"/>
    <property type="match status" value="1"/>
</dbReference>
<dbReference type="InterPro" id="IPR023214">
    <property type="entry name" value="HAD_sf"/>
</dbReference>
<evidence type="ECO:0000313" key="6">
    <source>
        <dbReference type="Proteomes" id="UP000317652"/>
    </source>
</evidence>
<reference evidence="6 7" key="1">
    <citation type="submission" date="2019-07" db="EMBL/GenBank/DDBJ databases">
        <authorList>
            <person name="Brisse S."/>
            <person name="Rodrigues C."/>
            <person name="Thorpe H."/>
        </authorList>
    </citation>
    <scope>NUCLEOTIDE SEQUENCE [LARGE SCALE GENOMIC DNA]</scope>
    <source>
        <strain evidence="5">SB6408</strain>
        <strain evidence="4">SB6411</strain>
    </source>
</reference>
<organism evidence="5 7">
    <name type="scientific">Klebsiella spallanzanii</name>
    <dbReference type="NCBI Taxonomy" id="2587528"/>
    <lineage>
        <taxon>Bacteria</taxon>
        <taxon>Pseudomonadati</taxon>
        <taxon>Pseudomonadota</taxon>
        <taxon>Gammaproteobacteria</taxon>
        <taxon>Enterobacterales</taxon>
        <taxon>Enterobacteriaceae</taxon>
        <taxon>Klebsiella/Raoultella group</taxon>
        <taxon>Klebsiella</taxon>
    </lineage>
</organism>